<dbReference type="Pfam" id="PF01809">
    <property type="entry name" value="YidD"/>
    <property type="match status" value="1"/>
</dbReference>
<dbReference type="PANTHER" id="PTHR33383:SF1">
    <property type="entry name" value="MEMBRANE PROTEIN INSERTION EFFICIENCY FACTOR-RELATED"/>
    <property type="match status" value="1"/>
</dbReference>
<name>A0A6J7HCH1_9ZZZZ</name>
<dbReference type="InterPro" id="IPR002696">
    <property type="entry name" value="Membr_insert_effic_factor_YidD"/>
</dbReference>
<reference evidence="1" key="1">
    <citation type="submission" date="2020-05" db="EMBL/GenBank/DDBJ databases">
        <authorList>
            <person name="Chiriac C."/>
            <person name="Salcher M."/>
            <person name="Ghai R."/>
            <person name="Kavagutti S V."/>
        </authorList>
    </citation>
    <scope>NUCLEOTIDE SEQUENCE</scope>
</reference>
<dbReference type="SMART" id="SM01234">
    <property type="entry name" value="Haemolytic"/>
    <property type="match status" value="1"/>
</dbReference>
<dbReference type="AlphaFoldDB" id="A0A6J7HCH1"/>
<evidence type="ECO:0000313" key="1">
    <source>
        <dbReference type="EMBL" id="CAB4914020.1"/>
    </source>
</evidence>
<gene>
    <name evidence="1" type="ORF">UFOPK3564_01447</name>
</gene>
<dbReference type="EMBL" id="CAFBMK010000071">
    <property type="protein sequence ID" value="CAB4914020.1"/>
    <property type="molecule type" value="Genomic_DNA"/>
</dbReference>
<organism evidence="1">
    <name type="scientific">freshwater metagenome</name>
    <dbReference type="NCBI Taxonomy" id="449393"/>
    <lineage>
        <taxon>unclassified sequences</taxon>
        <taxon>metagenomes</taxon>
        <taxon>ecological metagenomes</taxon>
    </lineage>
</organism>
<accession>A0A6J7HCH1</accession>
<proteinExistence type="inferred from homology"/>
<protein>
    <submittedName>
        <fullName evidence="1">Unannotated protein</fullName>
    </submittedName>
</protein>
<dbReference type="HAMAP" id="MF_00386">
    <property type="entry name" value="UPF0161_YidD"/>
    <property type="match status" value="1"/>
</dbReference>
<sequence length="86" mass="9723">MPVLRSIVVAPIRVYQRLISPALPRSCKYEPTCSHYAVEAVRTEGVLRGLVLATWRILRCNPWSHGGYDPVSAQRLFRSRRSSSPS</sequence>
<dbReference type="PANTHER" id="PTHR33383">
    <property type="entry name" value="MEMBRANE PROTEIN INSERTION EFFICIENCY FACTOR-RELATED"/>
    <property type="match status" value="1"/>
</dbReference>
<dbReference type="NCBIfam" id="TIGR00278">
    <property type="entry name" value="membrane protein insertion efficiency factor YidD"/>
    <property type="match status" value="1"/>
</dbReference>